<evidence type="ECO:0000256" key="7">
    <source>
        <dbReference type="ARBA" id="ARBA00023054"/>
    </source>
</evidence>
<feature type="compositionally biased region" description="Acidic residues" evidence="11">
    <location>
        <begin position="855"/>
        <end position="882"/>
    </location>
</feature>
<feature type="coiled-coil region" evidence="10">
    <location>
        <begin position="17"/>
        <end position="132"/>
    </location>
</feature>
<dbReference type="Proteomes" id="UP000319801">
    <property type="component" value="Unassembled WGS sequence"/>
</dbReference>
<evidence type="ECO:0000256" key="9">
    <source>
        <dbReference type="ARBA" id="ARBA00040857"/>
    </source>
</evidence>
<evidence type="ECO:0000313" key="13">
    <source>
        <dbReference type="Proteomes" id="UP000319801"/>
    </source>
</evidence>
<organism evidence="12 13">
    <name type="scientific">Bagarius yarrelli</name>
    <name type="common">Goonch</name>
    <name type="synonym">Bagrus yarrelli</name>
    <dbReference type="NCBI Taxonomy" id="175774"/>
    <lineage>
        <taxon>Eukaryota</taxon>
        <taxon>Metazoa</taxon>
        <taxon>Chordata</taxon>
        <taxon>Craniata</taxon>
        <taxon>Vertebrata</taxon>
        <taxon>Euteleostomi</taxon>
        <taxon>Actinopterygii</taxon>
        <taxon>Neopterygii</taxon>
        <taxon>Teleostei</taxon>
        <taxon>Ostariophysi</taxon>
        <taxon>Siluriformes</taxon>
        <taxon>Sisoridae</taxon>
        <taxon>Sisorinae</taxon>
        <taxon>Bagarius</taxon>
    </lineage>
</organism>
<evidence type="ECO:0000256" key="2">
    <source>
        <dbReference type="ARBA" id="ARBA00004496"/>
    </source>
</evidence>
<dbReference type="GO" id="GO:0008360">
    <property type="term" value="P:regulation of cell shape"/>
    <property type="evidence" value="ECO:0007669"/>
    <property type="project" value="InterPro"/>
</dbReference>
<evidence type="ECO:0000256" key="4">
    <source>
        <dbReference type="ARBA" id="ARBA00005756"/>
    </source>
</evidence>
<feature type="region of interest" description="Disordered" evidence="11">
    <location>
        <begin position="851"/>
        <end position="884"/>
    </location>
</feature>
<keyword evidence="5" id="KW-0963">Cytoplasm</keyword>
<dbReference type="PANTHER" id="PTHR46881:SF1">
    <property type="entry name" value="PALMDELPHIN"/>
    <property type="match status" value="1"/>
</dbReference>
<name>A0A556TQ72_BAGYA</name>
<dbReference type="GO" id="GO:0016020">
    <property type="term" value="C:membrane"/>
    <property type="evidence" value="ECO:0007669"/>
    <property type="project" value="InterPro"/>
</dbReference>
<dbReference type="OrthoDB" id="9937247at2759"/>
<comment type="similarity">
    <text evidence="4">Belongs to the paralemmin family.</text>
</comment>
<sequence length="1321" mass="150468">MEEADLLRERLQAITEKRRIQEDIAKKRREIEEEKLKLQYLKKKSLREQWLMDGLSVQNEQEEEAVRAQAQEAQQQTMLLQQQIHRIEHEIEDLETEEMNISANEELILKRLKEVERTAEDIIKEVNGDEQRESIQYIYSAIPDIPKSYTPNLMRRINTPVKDSGSEAEKKAMYAMEISVEKDLRTGKSQVLSSATVIPQEFQQKGIKVYDDGMKSVYAIQSAGKEPEDTLDEMSSLEVDELLKNASAKKDQTDVKYHQPVFSSPYSSSSTPQKAELGSFSPGPKEFHILSKTPSPFQSDIYPCQCQEDGKVMRYHSPDHIRLYMNDNDVNRHKVNITQCCDGEQTNEASLEEVEQKRLIPVSDSYLGFERLPTFYPTEDDCYSVDNSFPSEMDCGEPVTMIFMGYQNAESDEENDAIQAELVVIGNDEEEDDEESSISYHPQGYRSKIFQPRNKNIHRSEIRNNFIKSSNPGEHHTKHRTQYTDTSVCEHVTKQQRHTAQLLAASHTFSASRVSVATGKSISIALSTLLLPQSKGAAASRNPESGGTEVNEYILPIENQTQPELNTIPKTVTMETTEQPSTGNIPDYEMEIVETTLFERKDRSAEDEQQVYNDDILIESLSAKVADAILADLPPTVTNGDEFKDMPTPKEALILDDTNVELNRNESITSSVSDTPSSAESMYENEAMQKQQDSVKEELLRSIAPVLEDADDVDMLDPLKDELHEDFLDGLGCEVDKSMLESFIREEVMSDISNESGQNPEDFEECLMVEIAAASSDSETDEKWRTIFSSSINKEDDDSYLDSLQLSAQELFIQKAEVKTAENHLGCANDVPEEDVPEEYVPEEDVPKEYVHEEDVPEEYVPEEDVPEEYVPEEDVPEEDAVLEQPETSTYIQPTREISYNPSTVFHGLSKISEDEQETGRGSVNHNDFSSTCVKSDSNKKIPKDYCVIQEMKSENVSTEHVDFKVARNQWLQIEEQTKNFTHQPVIRTGTCQGNHSFMYTPVRNIDRQKKDAELENLPLGKEYHYTQFSPCSEDSGVDDSSFRSPYDEPETPVEKALRSIMEKEEILKHEKEMSKSYLNDCVQGKGNPVILNPGKLCQEVDEKRKMLEHQEDDFRSSIQMPSFIITSSPTRSQKHKMAANNIIILEPESCHQSPRHAGKLVSSKSADWRPDENPSVIILETSNLIIRSASELNLNSASVVAEEKTFLNNPFFKLRSRSTLSLVDEEIKIVKQREEELKKERASIYTKENFLASPKLLDSPYDKQDDFLFKCKSSPSSPMKTYKMDRSTLSCDHRFPEAYFGGRRKSAMALRWEAGEFANH</sequence>
<protein>
    <recommendedName>
        <fullName evidence="9">Palmdelphin</fullName>
    </recommendedName>
</protein>
<dbReference type="Pfam" id="PF03285">
    <property type="entry name" value="Paralemmin"/>
    <property type="match status" value="2"/>
</dbReference>
<feature type="region of interest" description="Disordered" evidence="11">
    <location>
        <begin position="261"/>
        <end position="283"/>
    </location>
</feature>
<evidence type="ECO:0000256" key="1">
    <source>
        <dbReference type="ARBA" id="ARBA00004279"/>
    </source>
</evidence>
<evidence type="ECO:0000256" key="5">
    <source>
        <dbReference type="ARBA" id="ARBA00022490"/>
    </source>
</evidence>
<accession>A0A556TQ72</accession>
<keyword evidence="6" id="KW-0770">Synapse</keyword>
<keyword evidence="7 10" id="KW-0175">Coiled coil</keyword>
<evidence type="ECO:0000256" key="8">
    <source>
        <dbReference type="ARBA" id="ARBA00023273"/>
    </source>
</evidence>
<dbReference type="GO" id="GO:0043197">
    <property type="term" value="C:dendritic spine"/>
    <property type="evidence" value="ECO:0007669"/>
    <property type="project" value="UniProtKB-SubCell"/>
</dbReference>
<evidence type="ECO:0000256" key="11">
    <source>
        <dbReference type="SAM" id="MobiDB-lite"/>
    </source>
</evidence>
<dbReference type="EMBL" id="VCAZ01000010">
    <property type="protein sequence ID" value="TSK34843.1"/>
    <property type="molecule type" value="Genomic_DNA"/>
</dbReference>
<dbReference type="InterPro" id="IPR004965">
    <property type="entry name" value="Paralemmin"/>
</dbReference>
<evidence type="ECO:0000256" key="10">
    <source>
        <dbReference type="SAM" id="Coils"/>
    </source>
</evidence>
<keyword evidence="13" id="KW-1185">Reference proteome</keyword>
<reference evidence="12 13" key="1">
    <citation type="journal article" date="2019" name="Genome Biol. Evol.">
        <title>Whole-Genome Sequencing of the Giant Devil Catfish, Bagarius yarrelli.</title>
        <authorList>
            <person name="Jiang W."/>
            <person name="Lv Y."/>
            <person name="Cheng L."/>
            <person name="Yang K."/>
            <person name="Chao B."/>
            <person name="Wang X."/>
            <person name="Li Y."/>
            <person name="Pan X."/>
            <person name="You X."/>
            <person name="Zhang Y."/>
            <person name="Yang J."/>
            <person name="Li J."/>
            <person name="Zhang X."/>
            <person name="Liu S."/>
            <person name="Sun C."/>
            <person name="Yang J."/>
            <person name="Shi Q."/>
        </authorList>
    </citation>
    <scope>NUCLEOTIDE SEQUENCE [LARGE SCALE GENOMIC DNA]</scope>
    <source>
        <strain evidence="12">JWS20170419001</strain>
        <tissue evidence="12">Muscle</tissue>
    </source>
</reference>
<proteinExistence type="inferred from homology"/>
<comment type="caution">
    <text evidence="12">The sequence shown here is derived from an EMBL/GenBank/DDBJ whole genome shotgun (WGS) entry which is preliminary data.</text>
</comment>
<evidence type="ECO:0000313" key="12">
    <source>
        <dbReference type="EMBL" id="TSK34843.1"/>
    </source>
</evidence>
<evidence type="ECO:0000256" key="3">
    <source>
        <dbReference type="ARBA" id="ARBA00004552"/>
    </source>
</evidence>
<feature type="region of interest" description="Disordered" evidence="11">
    <location>
        <begin position="1031"/>
        <end position="1053"/>
    </location>
</feature>
<gene>
    <name evidence="12" type="ORF">Baya_4451</name>
</gene>
<evidence type="ECO:0000256" key="6">
    <source>
        <dbReference type="ARBA" id="ARBA00023018"/>
    </source>
</evidence>
<dbReference type="PANTHER" id="PTHR46881">
    <property type="entry name" value="PALMDELPHIN"/>
    <property type="match status" value="1"/>
</dbReference>
<keyword evidence="8" id="KW-0966">Cell projection</keyword>
<dbReference type="GO" id="GO:0005737">
    <property type="term" value="C:cytoplasm"/>
    <property type="evidence" value="ECO:0007669"/>
    <property type="project" value="UniProtKB-SubCell"/>
</dbReference>
<comment type="subcellular location">
    <subcellularLocation>
        <location evidence="1">Cell projection</location>
        <location evidence="1">Dendrite</location>
    </subcellularLocation>
    <subcellularLocation>
        <location evidence="3">Cell projection</location>
        <location evidence="3">Dendritic spine</location>
    </subcellularLocation>
    <subcellularLocation>
        <location evidence="2">Cytoplasm</location>
    </subcellularLocation>
</comment>